<gene>
    <name evidence="3" type="ORF">EV137_3698</name>
</gene>
<dbReference type="RefSeq" id="WP_134130110.1">
    <property type="nucleotide sequence ID" value="NZ_SODU01000002.1"/>
</dbReference>
<accession>A0ABY2FEU6</accession>
<evidence type="ECO:0000259" key="1">
    <source>
        <dbReference type="Pfam" id="PF18082"/>
    </source>
</evidence>
<reference evidence="3 4" key="1">
    <citation type="submission" date="2019-03" db="EMBL/GenBank/DDBJ databases">
        <title>Genomic Encyclopedia of Type Strains, Phase III (KMG-III): the genomes of soil and plant-associated and newly described type strains.</title>
        <authorList>
            <person name="Whitman W."/>
        </authorList>
    </citation>
    <scope>NUCLEOTIDE SEQUENCE [LARGE SCALE GENOMIC DNA]</scope>
    <source>
        <strain evidence="3 4">VKMAc-2574</strain>
    </source>
</reference>
<evidence type="ECO:0000313" key="4">
    <source>
        <dbReference type="Proteomes" id="UP000295060"/>
    </source>
</evidence>
<proteinExistence type="predicted"/>
<dbReference type="Pfam" id="PF18082">
    <property type="entry name" value="NAT_N"/>
    <property type="match status" value="1"/>
</dbReference>
<organism evidence="3 4">
    <name type="scientific">Kribbella pratensis</name>
    <dbReference type="NCBI Taxonomy" id="2512112"/>
    <lineage>
        <taxon>Bacteria</taxon>
        <taxon>Bacillati</taxon>
        <taxon>Actinomycetota</taxon>
        <taxon>Actinomycetes</taxon>
        <taxon>Propionibacteriales</taxon>
        <taxon>Kribbellaceae</taxon>
        <taxon>Kribbella</taxon>
    </lineage>
</organism>
<evidence type="ECO:0000313" key="3">
    <source>
        <dbReference type="EMBL" id="TDW89897.1"/>
    </source>
</evidence>
<feature type="domain" description="N-acyltransferase N-terminal" evidence="1">
    <location>
        <begin position="34"/>
        <end position="155"/>
    </location>
</feature>
<comment type="caution">
    <text evidence="3">The sequence shown here is derived from an EMBL/GenBank/DDBJ whole genome shotgun (WGS) entry which is preliminary data.</text>
</comment>
<keyword evidence="4" id="KW-1185">Reference proteome</keyword>
<sequence length="332" mass="36918">MDVLSAAERVGFTKRDQTRFEGLEVGTGPQSPEDAEELLAYCGVHPADRDAMLAARPDPDRDPEWWAIAWALAGEVERDLDVALPSTGFRGWPAVPRSASPVGLFAPAWALLANLPRLRELHAQRGVPESVTVATVSALGGVMHTHRHIFGCAGVGLMPLWGPPLRFRGADYEIGRHDFTRTHMGLGDGVSGHVLSIHIPPTGRLDAQESEESVATAVESFERWYPEEPLAGLVCHSWLLHPQLGEYLRPESKIMRFQSRFDILPLLPPEDPTEGDRELMRLGLHLDVPDHQLTDEDLDSVPQETTLQRAFVKHLRAGGHWYPRTGMLKRWS</sequence>
<dbReference type="InterPro" id="IPR041644">
    <property type="entry name" value="GNAT_C"/>
</dbReference>
<protein>
    <recommendedName>
        <fullName evidence="5">DUF5596 domain-containing protein</fullName>
    </recommendedName>
</protein>
<name>A0ABY2FEU6_9ACTN</name>
<evidence type="ECO:0008006" key="5">
    <source>
        <dbReference type="Google" id="ProtNLM"/>
    </source>
</evidence>
<dbReference type="EMBL" id="SODU01000002">
    <property type="protein sequence ID" value="TDW89897.1"/>
    <property type="molecule type" value="Genomic_DNA"/>
</dbReference>
<dbReference type="Pfam" id="PF18164">
    <property type="entry name" value="GNAT_C"/>
    <property type="match status" value="1"/>
</dbReference>
<evidence type="ECO:0000259" key="2">
    <source>
        <dbReference type="Pfam" id="PF18164"/>
    </source>
</evidence>
<dbReference type="Gene3D" id="3.40.630.120">
    <property type="match status" value="1"/>
</dbReference>
<dbReference type="Proteomes" id="UP000295060">
    <property type="component" value="Unassembled WGS sequence"/>
</dbReference>
<feature type="domain" description="GNAT-like C-terminal" evidence="2">
    <location>
        <begin position="190"/>
        <end position="328"/>
    </location>
</feature>
<dbReference type="InterPro" id="IPR041273">
    <property type="entry name" value="NAT_N"/>
</dbReference>